<dbReference type="OrthoDB" id="425534at2759"/>
<dbReference type="AlphaFoldDB" id="A0A395HQD2"/>
<evidence type="ECO:0000256" key="1">
    <source>
        <dbReference type="ARBA" id="ARBA00010088"/>
    </source>
</evidence>
<protein>
    <submittedName>
        <fullName evidence="5">Proteinase</fullName>
    </submittedName>
</protein>
<evidence type="ECO:0000259" key="3">
    <source>
        <dbReference type="Pfam" id="PF00561"/>
    </source>
</evidence>
<evidence type="ECO:0000259" key="4">
    <source>
        <dbReference type="Pfam" id="PF08386"/>
    </source>
</evidence>
<evidence type="ECO:0000256" key="2">
    <source>
        <dbReference type="ARBA" id="ARBA00022801"/>
    </source>
</evidence>
<keyword evidence="6" id="KW-1185">Reference proteome</keyword>
<comment type="similarity">
    <text evidence="1">Belongs to the peptidase S33 family.</text>
</comment>
<accession>A0A395HQD2</accession>
<dbReference type="Pfam" id="PF00561">
    <property type="entry name" value="Abhydrolase_1"/>
    <property type="match status" value="1"/>
</dbReference>
<dbReference type="VEuPathDB" id="FungiDB:BO97DRAFT_479425"/>
<reference evidence="5 6" key="1">
    <citation type="submission" date="2018-02" db="EMBL/GenBank/DDBJ databases">
        <title>The genomes of Aspergillus section Nigri reveals drivers in fungal speciation.</title>
        <authorList>
            <consortium name="DOE Joint Genome Institute"/>
            <person name="Vesth T.C."/>
            <person name="Nybo J."/>
            <person name="Theobald S."/>
            <person name="Brandl J."/>
            <person name="Frisvad J.C."/>
            <person name="Nielsen K.F."/>
            <person name="Lyhne E.K."/>
            <person name="Kogle M.E."/>
            <person name="Kuo A."/>
            <person name="Riley R."/>
            <person name="Clum A."/>
            <person name="Nolan M."/>
            <person name="Lipzen A."/>
            <person name="Salamov A."/>
            <person name="Henrissat B."/>
            <person name="Wiebenga A."/>
            <person name="De vries R.P."/>
            <person name="Grigoriev I.V."/>
            <person name="Mortensen U.H."/>
            <person name="Andersen M.R."/>
            <person name="Baker S.E."/>
        </authorList>
    </citation>
    <scope>NUCLEOTIDE SEQUENCE [LARGE SCALE GENOMIC DNA]</scope>
    <source>
        <strain evidence="5 6">CBS 101889</strain>
    </source>
</reference>
<dbReference type="GO" id="GO:0016787">
    <property type="term" value="F:hydrolase activity"/>
    <property type="evidence" value="ECO:0007669"/>
    <property type="project" value="UniProtKB-KW"/>
</dbReference>
<proteinExistence type="inferred from homology"/>
<dbReference type="Proteomes" id="UP000248961">
    <property type="component" value="Unassembled WGS sequence"/>
</dbReference>
<dbReference type="InterPro" id="IPR051601">
    <property type="entry name" value="Serine_prot/Carboxylest_S33"/>
</dbReference>
<dbReference type="RefSeq" id="XP_025549306.1">
    <property type="nucleotide sequence ID" value="XM_025700693.1"/>
</dbReference>
<dbReference type="Gene3D" id="3.40.50.1820">
    <property type="entry name" value="alpha/beta hydrolase"/>
    <property type="match status" value="1"/>
</dbReference>
<dbReference type="InterPro" id="IPR000073">
    <property type="entry name" value="AB_hydrolase_1"/>
</dbReference>
<dbReference type="STRING" id="1450537.A0A395HQD2"/>
<evidence type="ECO:0000313" key="5">
    <source>
        <dbReference type="EMBL" id="RAL10152.1"/>
    </source>
</evidence>
<dbReference type="GeneID" id="37204982"/>
<sequence>MESSKLTGVTTLPNQRLLWPETNARRHLFHGLSVFLACLAGYTWWTLPVSTTNNTTIQPSQSDFAWDEIVPSSSLQYYDCFKGFQCARLEVPMDYHRADGQGQRLAIAITRLPAKVPVTDPRYGGAVLINPGGPGGSGVAEVLLDGRNLQAIMDAETDLSVEPRGEYVRDKYYDVIGFDPRGVNNTTPGFSCFPNIFAQRNWELQVAAEGMLGSGDGAFRRNWERAIALNMGCSNNLTTPPEGGDEALGEHLNTPPVARDMLEIIERHGEWREKQGVAAQRQHDRANGYDQHQRFVAQTRWRRGQEKLLFWGRSYGTVLGATFATLYPDRVERAVLDAVVDADKYYFDDGPNPIKDADAIFDRFTEYCDTVGSEKCPLYSEGGASAIKQTYLELEDALYNASLPVFSSSTRGPELVTWSDLKNILRQAMYQPIEGFPPLAQYASELARGDGAAVADLKSSARVPLCPSAQCVQAGPWSAVCQVPDQNEVYASSAVLCTDAVYLQNNDEESFHRYWKTLKEDSSMFADYWAGLRLGCVSWNITPKWQMSGLVGGNTSHPLLFVNNILDPVTPLSNAQKMSQRFPGSAVLQQDSEGHSTLAAPSLCVDKAIRQYFQRGELPPSGMVCEADLKPLIGITATAKTSRNASDQKRYEKLLKKAHNRPWTRLPL</sequence>
<feature type="domain" description="AB hydrolase-1" evidence="3">
    <location>
        <begin position="126"/>
        <end position="339"/>
    </location>
</feature>
<evidence type="ECO:0000313" key="6">
    <source>
        <dbReference type="Proteomes" id="UP000248961"/>
    </source>
</evidence>
<dbReference type="PANTHER" id="PTHR43248:SF25">
    <property type="entry name" value="AB HYDROLASE-1 DOMAIN-CONTAINING PROTEIN-RELATED"/>
    <property type="match status" value="1"/>
</dbReference>
<gene>
    <name evidence="5" type="ORF">BO97DRAFT_479425</name>
</gene>
<keyword evidence="2" id="KW-0378">Hydrolase</keyword>
<organism evidence="5 6">
    <name type="scientific">Aspergillus homomorphus (strain CBS 101889)</name>
    <dbReference type="NCBI Taxonomy" id="1450537"/>
    <lineage>
        <taxon>Eukaryota</taxon>
        <taxon>Fungi</taxon>
        <taxon>Dikarya</taxon>
        <taxon>Ascomycota</taxon>
        <taxon>Pezizomycotina</taxon>
        <taxon>Eurotiomycetes</taxon>
        <taxon>Eurotiomycetidae</taxon>
        <taxon>Eurotiales</taxon>
        <taxon>Aspergillaceae</taxon>
        <taxon>Aspergillus</taxon>
        <taxon>Aspergillus subgen. Circumdati</taxon>
    </lineage>
</organism>
<dbReference type="InterPro" id="IPR013595">
    <property type="entry name" value="Pept_S33_TAP-like_C"/>
</dbReference>
<dbReference type="EMBL" id="KZ824297">
    <property type="protein sequence ID" value="RAL10152.1"/>
    <property type="molecule type" value="Genomic_DNA"/>
</dbReference>
<dbReference type="PANTHER" id="PTHR43248">
    <property type="entry name" value="2-SUCCINYL-6-HYDROXY-2,4-CYCLOHEXADIENE-1-CARBOXYLATE SYNTHASE"/>
    <property type="match status" value="1"/>
</dbReference>
<dbReference type="SUPFAM" id="SSF53474">
    <property type="entry name" value="alpha/beta-Hydrolases"/>
    <property type="match status" value="1"/>
</dbReference>
<dbReference type="Pfam" id="PF08386">
    <property type="entry name" value="Abhydrolase_4"/>
    <property type="match status" value="1"/>
</dbReference>
<name>A0A395HQD2_ASPHC</name>
<feature type="domain" description="Peptidase S33 tripeptidyl aminopeptidase-like C-terminal" evidence="4">
    <location>
        <begin position="523"/>
        <end position="625"/>
    </location>
</feature>
<dbReference type="InterPro" id="IPR029058">
    <property type="entry name" value="AB_hydrolase_fold"/>
</dbReference>